<comment type="caution">
    <text evidence="3">The sequence shown here is derived from an EMBL/GenBank/DDBJ whole genome shotgun (WGS) entry which is preliminary data.</text>
</comment>
<feature type="compositionally biased region" description="Low complexity" evidence="1">
    <location>
        <begin position="435"/>
        <end position="456"/>
    </location>
</feature>
<feature type="chain" id="PRO_5043743013" evidence="2">
    <location>
        <begin position="22"/>
        <end position="1763"/>
    </location>
</feature>
<feature type="compositionally biased region" description="Polar residues" evidence="1">
    <location>
        <begin position="230"/>
        <end position="264"/>
    </location>
</feature>
<protein>
    <submittedName>
        <fullName evidence="3">Uncharacterized protein</fullName>
    </submittedName>
</protein>
<feature type="region of interest" description="Disordered" evidence="1">
    <location>
        <begin position="879"/>
        <end position="901"/>
    </location>
</feature>
<keyword evidence="4" id="KW-1185">Reference proteome</keyword>
<feature type="signal peptide" evidence="2">
    <location>
        <begin position="1"/>
        <end position="21"/>
    </location>
</feature>
<evidence type="ECO:0000256" key="2">
    <source>
        <dbReference type="SAM" id="SignalP"/>
    </source>
</evidence>
<evidence type="ECO:0000256" key="1">
    <source>
        <dbReference type="SAM" id="MobiDB-lite"/>
    </source>
</evidence>
<feature type="region of interest" description="Disordered" evidence="1">
    <location>
        <begin position="435"/>
        <end position="466"/>
    </location>
</feature>
<feature type="compositionally biased region" description="Low complexity" evidence="1">
    <location>
        <begin position="265"/>
        <end position="294"/>
    </location>
</feature>
<name>A0AAV9GZK4_9PEZI</name>
<dbReference type="SUPFAM" id="SSF52743">
    <property type="entry name" value="Subtilisin-like"/>
    <property type="match status" value="1"/>
</dbReference>
<feature type="compositionally biased region" description="Polar residues" evidence="1">
    <location>
        <begin position="303"/>
        <end position="316"/>
    </location>
</feature>
<sequence>MSRLRSWVLLALMGLVALVAGQSTSVKEVPALCTVDYYHCPTASTTQGPLITWSVVTATSTANLNPNKNGTETVDASTITTTYTTWYQETTSTLASNTTTHWHTATVIVTVTDTVFTPLWTTLHQNTTLVSQPIGTTVYKSTVTHTNHSCGCHDTPTPYLPRKAAGVSTTTVVMTTAPETSYFTTTTIASYSTISFSGRSGSIATTLSVIRTTCASVVCHPASGPGFTDITSGSSSQAPTIPTPASGSSVPSINTRTTLSASKVTATGSSTQTTLSASQTTSMASNSSQASNATDVSIGPTPSHVSDTSIDSVPNSVPPAQTTLTVFSSSVATVSGTPTTVWITHTFLSQISSLPPTSSANDTYRPSTTVFVSLATVVVSERPTVVPLTYSWMTGSGSSAVYSIVTENVTYSIATIAPPSTSSISSILSSSLTATTAPRPTTLDNGDDTSVTIPWPTSTPPPLTTTAATALTEPTTTSSASSTTGSSYNATFTGFVVPTIAFTLEDVRYTVPSEDEDPLDIILSNGTLAKIEHGWITINDTQMAFPEALPDGGFCSTLDSYLVCFAARFLDAPGDGGGNGGSDPKSECDIPTCAPLDLICIGEALVKSFQCMAKGAAEAVDDIAGLGGVMLGHAFSTSMALAGEVTQEIETDVQAAMNAAERAISRIEQPFEEFEMQEMAVTEAIRTVGPLTGEAADFAIRCTRIRPPNIRQILNLIRNMRSIFKGIFNNAWRGARSKLLQMLADLTLEFLFGSTPGAILAGAGLLSGAVATYGAVAAGSWVLESLKDPSPRLYFVQTDFSPKTFHPFVAFISDGSGEKLAAELDRPSTGPCYFGRLNKWVARVLPAAPYVSYVDMQWNEAEEAAYQDAMGGDGSLLYGPKDSPVATEEATCSQETEDDEPEDALLADLLGEGWNLTLSSSSRQQDDDDSWIIREDDYDHNKLLSWRKGMALDQQGSIWRTSQGEGVTIFMLGSGADIARHWLEFRTKRSKPELSGYVVPNGLTCPDMDPVMCFPETLKDAAECMDSNAVGTHAASLAAGSKYGIARKSTLYFVKMVNQYKVLSEVGAFRVALEHIMGVIRVRSIQGKAVVHIAFDLGGPVAITSDAIARRFKDAWVRFQDFCRENGVIIVMAAGDEGWTRDPAQQVYMGDMVPQRFAGPDSEIIAVGGVYHDGSMIQWQTQPGVTITLPGGGRGGIQPYRGAPCPAEIRAKWHDDGYCFGGVDIFAPAFKLQTIRAYACVIYGAPAFVSGTHFAAAQVPWNPHENNLNFYGRRMKTLLTQLSWERFNTGPSTAGDRFIWPDPRAPGLVGDTPPYALPQDLKVSFAHNDAWTRFDELGCPLGPTELDPQPALLVKRDGSPNGEASQFCACDQCSDTFNNGTPNDRNWDLHVGDPSLLVSDLNDNRRIFRKSRLPNNRVDDDDADTGFLGFDLNRGRGNIAGKSHLPISSARDNIDDKTLLECNLNGAHHIPGKSHIPVHGAHDHVGYVGDYYRDQSADSWHFLVDCGNPFDVVNGHFSFPVFQRFSASGYYVHHVYCLVDSNRSLLPQLQQHVARGSERQEIHSGMRELPADLRAVRGILLRILNMPRFHVYAQGHSIGDQLLASRLLDHHFFKRNILGRRSHATTAPFHFHNPHDTGHDIFQVGRTGDDNFDVAGYIIDQVDRTGDDNFDNIQDIQNNNRGPAHHTVPFMPLNFEPWGYPGCTYHDPVVDPVRITGLKQRGAISCPSSKIEVPCYANDTYTMHQCGEDRYWPFSVCRIDQYH</sequence>
<dbReference type="CDD" id="cd00306">
    <property type="entry name" value="Peptidases_S8_S53"/>
    <property type="match status" value="1"/>
</dbReference>
<dbReference type="InterPro" id="IPR036852">
    <property type="entry name" value="Peptidase_S8/S53_dom_sf"/>
</dbReference>
<dbReference type="Gene3D" id="3.40.50.200">
    <property type="entry name" value="Peptidase S8/S53 domain"/>
    <property type="match status" value="1"/>
</dbReference>
<evidence type="ECO:0000313" key="3">
    <source>
        <dbReference type="EMBL" id="KAK4452608.1"/>
    </source>
</evidence>
<dbReference type="Proteomes" id="UP001321760">
    <property type="component" value="Unassembled WGS sequence"/>
</dbReference>
<reference evidence="3" key="2">
    <citation type="submission" date="2023-05" db="EMBL/GenBank/DDBJ databases">
        <authorList>
            <consortium name="Lawrence Berkeley National Laboratory"/>
            <person name="Steindorff A."/>
            <person name="Hensen N."/>
            <person name="Bonometti L."/>
            <person name="Westerberg I."/>
            <person name="Brannstrom I.O."/>
            <person name="Guillou S."/>
            <person name="Cros-Aarteil S."/>
            <person name="Calhoun S."/>
            <person name="Haridas S."/>
            <person name="Kuo A."/>
            <person name="Mondo S."/>
            <person name="Pangilinan J."/>
            <person name="Riley R."/>
            <person name="Labutti K."/>
            <person name="Andreopoulos B."/>
            <person name="Lipzen A."/>
            <person name="Chen C."/>
            <person name="Yanf M."/>
            <person name="Daum C."/>
            <person name="Ng V."/>
            <person name="Clum A."/>
            <person name="Ohm R."/>
            <person name="Martin F."/>
            <person name="Silar P."/>
            <person name="Natvig D."/>
            <person name="Lalanne C."/>
            <person name="Gautier V."/>
            <person name="Ament-Velasquez S.L."/>
            <person name="Kruys A."/>
            <person name="Hutchinson M.I."/>
            <person name="Powell A.J."/>
            <person name="Barry K."/>
            <person name="Miller A.N."/>
            <person name="Grigoriev I.V."/>
            <person name="Debuchy R."/>
            <person name="Gladieux P."/>
            <person name="Thoren M.H."/>
            <person name="Johannesson H."/>
        </authorList>
    </citation>
    <scope>NUCLEOTIDE SEQUENCE</scope>
    <source>
        <strain evidence="3">PSN243</strain>
    </source>
</reference>
<feature type="region of interest" description="Disordered" evidence="1">
    <location>
        <begin position="230"/>
        <end position="316"/>
    </location>
</feature>
<keyword evidence="2" id="KW-0732">Signal</keyword>
<gene>
    <name evidence="3" type="ORF">QBC34DRAFT_455462</name>
</gene>
<dbReference type="GO" id="GO:0004252">
    <property type="term" value="F:serine-type endopeptidase activity"/>
    <property type="evidence" value="ECO:0007669"/>
    <property type="project" value="InterPro"/>
</dbReference>
<organism evidence="3 4">
    <name type="scientific">Podospora aff. communis PSN243</name>
    <dbReference type="NCBI Taxonomy" id="3040156"/>
    <lineage>
        <taxon>Eukaryota</taxon>
        <taxon>Fungi</taxon>
        <taxon>Dikarya</taxon>
        <taxon>Ascomycota</taxon>
        <taxon>Pezizomycotina</taxon>
        <taxon>Sordariomycetes</taxon>
        <taxon>Sordariomycetidae</taxon>
        <taxon>Sordariales</taxon>
        <taxon>Podosporaceae</taxon>
        <taxon>Podospora</taxon>
    </lineage>
</organism>
<evidence type="ECO:0000313" key="4">
    <source>
        <dbReference type="Proteomes" id="UP001321760"/>
    </source>
</evidence>
<dbReference type="EMBL" id="MU865923">
    <property type="protein sequence ID" value="KAK4452608.1"/>
    <property type="molecule type" value="Genomic_DNA"/>
</dbReference>
<reference evidence="3" key="1">
    <citation type="journal article" date="2023" name="Mol. Phylogenet. Evol.">
        <title>Genome-scale phylogeny and comparative genomics of the fungal order Sordariales.</title>
        <authorList>
            <person name="Hensen N."/>
            <person name="Bonometti L."/>
            <person name="Westerberg I."/>
            <person name="Brannstrom I.O."/>
            <person name="Guillou S."/>
            <person name="Cros-Aarteil S."/>
            <person name="Calhoun S."/>
            <person name="Haridas S."/>
            <person name="Kuo A."/>
            <person name="Mondo S."/>
            <person name="Pangilinan J."/>
            <person name="Riley R."/>
            <person name="LaButti K."/>
            <person name="Andreopoulos B."/>
            <person name="Lipzen A."/>
            <person name="Chen C."/>
            <person name="Yan M."/>
            <person name="Daum C."/>
            <person name="Ng V."/>
            <person name="Clum A."/>
            <person name="Steindorff A."/>
            <person name="Ohm R.A."/>
            <person name="Martin F."/>
            <person name="Silar P."/>
            <person name="Natvig D.O."/>
            <person name="Lalanne C."/>
            <person name="Gautier V."/>
            <person name="Ament-Velasquez S.L."/>
            <person name="Kruys A."/>
            <person name="Hutchinson M.I."/>
            <person name="Powell A.J."/>
            <person name="Barry K."/>
            <person name="Miller A.N."/>
            <person name="Grigoriev I.V."/>
            <person name="Debuchy R."/>
            <person name="Gladieux P."/>
            <person name="Hiltunen Thoren M."/>
            <person name="Johannesson H."/>
        </authorList>
    </citation>
    <scope>NUCLEOTIDE SEQUENCE</scope>
    <source>
        <strain evidence="3">PSN243</strain>
    </source>
</reference>
<proteinExistence type="predicted"/>
<accession>A0AAV9GZK4</accession>
<dbReference type="GO" id="GO:0006508">
    <property type="term" value="P:proteolysis"/>
    <property type="evidence" value="ECO:0007669"/>
    <property type="project" value="InterPro"/>
</dbReference>